<evidence type="ECO:0000313" key="10">
    <source>
        <dbReference type="Proteomes" id="UP000199182"/>
    </source>
</evidence>
<dbReference type="RefSeq" id="WP_092643455.1">
    <property type="nucleotide sequence ID" value="NZ_FNID01000052.1"/>
</dbReference>
<dbReference type="InterPro" id="IPR016161">
    <property type="entry name" value="Ald_DH/histidinol_DH"/>
</dbReference>
<comment type="similarity">
    <text evidence="7">Belongs to the gamma-glutamyl phosphate reductase family.</text>
</comment>
<accession>A0A1H0GLY5</accession>
<keyword evidence="4 7" id="KW-0521">NADP</keyword>
<evidence type="ECO:0000256" key="5">
    <source>
        <dbReference type="ARBA" id="ARBA00023002"/>
    </source>
</evidence>
<dbReference type="EC" id="1.2.1.41" evidence="7"/>
<comment type="pathway">
    <text evidence="1 7">Amino-acid biosynthesis; L-proline biosynthesis; L-glutamate 5-semialdehyde from L-glutamate: step 2/2.</text>
</comment>
<keyword evidence="5 7" id="KW-0560">Oxidoreductase</keyword>
<evidence type="ECO:0000256" key="7">
    <source>
        <dbReference type="HAMAP-Rule" id="MF_00412"/>
    </source>
</evidence>
<dbReference type="PANTHER" id="PTHR11063">
    <property type="entry name" value="GLUTAMATE SEMIALDEHYDE DEHYDROGENASE"/>
    <property type="match status" value="1"/>
</dbReference>
<comment type="function">
    <text evidence="7">Catalyzes the NADPH-dependent reduction of L-glutamate 5-phosphate into L-glutamate 5-semialdehyde and phosphate. The product spontaneously undergoes cyclization to form 1-pyrroline-5-carboxylate.</text>
</comment>
<dbReference type="HAMAP" id="MF_00412">
    <property type="entry name" value="ProA"/>
    <property type="match status" value="1"/>
</dbReference>
<evidence type="ECO:0000256" key="1">
    <source>
        <dbReference type="ARBA" id="ARBA00004985"/>
    </source>
</evidence>
<dbReference type="UniPathway" id="UPA00098">
    <property type="reaction ID" value="UER00360"/>
</dbReference>
<dbReference type="Pfam" id="PF00171">
    <property type="entry name" value="Aldedh"/>
    <property type="match status" value="1"/>
</dbReference>
<comment type="subcellular location">
    <subcellularLocation>
        <location evidence="7">Cytoplasm</location>
    </subcellularLocation>
</comment>
<protein>
    <recommendedName>
        <fullName evidence="7">Gamma-glutamyl phosphate reductase</fullName>
        <shortName evidence="7">GPR</shortName>
        <ecNumber evidence="7">1.2.1.41</ecNumber>
    </recommendedName>
    <alternativeName>
        <fullName evidence="7">Glutamate-5-semialdehyde dehydrogenase</fullName>
    </alternativeName>
    <alternativeName>
        <fullName evidence="7">Glutamyl-gamma-semialdehyde dehydrogenase</fullName>
        <shortName evidence="7">GSA dehydrogenase</shortName>
    </alternativeName>
</protein>
<keyword evidence="7" id="KW-0963">Cytoplasm</keyword>
<dbReference type="GO" id="GO:0004350">
    <property type="term" value="F:glutamate-5-semialdehyde dehydrogenase activity"/>
    <property type="evidence" value="ECO:0007669"/>
    <property type="project" value="UniProtKB-UniRule"/>
</dbReference>
<dbReference type="Proteomes" id="UP000199182">
    <property type="component" value="Unassembled WGS sequence"/>
</dbReference>
<comment type="catalytic activity">
    <reaction evidence="6 7">
        <text>L-glutamate 5-semialdehyde + phosphate + NADP(+) = L-glutamyl 5-phosphate + NADPH + H(+)</text>
        <dbReference type="Rhea" id="RHEA:19541"/>
        <dbReference type="ChEBI" id="CHEBI:15378"/>
        <dbReference type="ChEBI" id="CHEBI:43474"/>
        <dbReference type="ChEBI" id="CHEBI:57783"/>
        <dbReference type="ChEBI" id="CHEBI:58066"/>
        <dbReference type="ChEBI" id="CHEBI:58274"/>
        <dbReference type="ChEBI" id="CHEBI:58349"/>
        <dbReference type="EC" id="1.2.1.41"/>
    </reaction>
</comment>
<dbReference type="NCBIfam" id="NF001221">
    <property type="entry name" value="PRK00197.1"/>
    <property type="match status" value="1"/>
</dbReference>
<dbReference type="GO" id="GO:0055129">
    <property type="term" value="P:L-proline biosynthetic process"/>
    <property type="evidence" value="ECO:0007669"/>
    <property type="project" value="UniProtKB-UniRule"/>
</dbReference>
<dbReference type="CDD" id="cd07079">
    <property type="entry name" value="ALDH_F18-19_ProA-GPR"/>
    <property type="match status" value="1"/>
</dbReference>
<feature type="domain" description="Aldehyde dehydrogenase" evidence="8">
    <location>
        <begin position="3"/>
        <end position="280"/>
    </location>
</feature>
<keyword evidence="3 7" id="KW-0641">Proline biosynthesis</keyword>
<sequence length="415" mass="44828">MTVAEIGQKAKAAARMLMTADTGSKNKALEAIAQALEAHMDEILAANAKDIQNGEAAGLTKSLLDRLRLTEARIKGIAASVREVIVLTDPIGRIDNGFINQDGLRILKTRVPLGVIAMIYEARPNVTVDAAVLCLKSSNVVILRGGKEAIHSNSCLANLMREAIRAQGFDENCISLITDTARESATELMRLNEFVDVLIPRGGAGLIKACVENSTVPVIETGVGNCHVYIDSPSDLEMGARIINNAKTSRPSVCNAAESLLVHRDVAKDFLPMAYALLREHNVEIRGCERTREILGDFVKPATDEDYAAEFLDYILAVKVVDSIDEAIAHIVRYTSGHSECIVTSSLQNSERFTREIDAAAVYVNASTRFTDGGVFGQGAEIGISTQKLHTRGPLGLNELTTIKYVINGNGQIRV</sequence>
<name>A0A1H0GLY5_9FIRM</name>
<proteinExistence type="inferred from homology"/>
<dbReference type="STRING" id="258515.SAMN05192585_15213"/>
<gene>
    <name evidence="7" type="primary">proA</name>
    <name evidence="9" type="ORF">SAMN05192585_15213</name>
</gene>
<dbReference type="OrthoDB" id="9809970at2"/>
<dbReference type="PANTHER" id="PTHR11063:SF8">
    <property type="entry name" value="DELTA-1-PYRROLINE-5-CARBOXYLATE SYNTHASE"/>
    <property type="match status" value="1"/>
</dbReference>
<keyword evidence="10" id="KW-1185">Reference proteome</keyword>
<dbReference type="FunFam" id="3.40.309.10:FF:000006">
    <property type="entry name" value="Gamma-glutamyl phosphate reductase"/>
    <property type="match status" value="1"/>
</dbReference>
<evidence type="ECO:0000256" key="3">
    <source>
        <dbReference type="ARBA" id="ARBA00022650"/>
    </source>
</evidence>
<evidence type="ECO:0000259" key="8">
    <source>
        <dbReference type="Pfam" id="PF00171"/>
    </source>
</evidence>
<dbReference type="AlphaFoldDB" id="A0A1H0GLY5"/>
<evidence type="ECO:0000313" key="9">
    <source>
        <dbReference type="EMBL" id="SDO07957.1"/>
    </source>
</evidence>
<dbReference type="SUPFAM" id="SSF53720">
    <property type="entry name" value="ALDH-like"/>
    <property type="match status" value="1"/>
</dbReference>
<dbReference type="InterPro" id="IPR015590">
    <property type="entry name" value="Aldehyde_DH_dom"/>
</dbReference>
<dbReference type="Gene3D" id="3.40.605.10">
    <property type="entry name" value="Aldehyde Dehydrogenase, Chain A, domain 1"/>
    <property type="match status" value="1"/>
</dbReference>
<dbReference type="PIRSF" id="PIRSF000151">
    <property type="entry name" value="GPR"/>
    <property type="match status" value="1"/>
</dbReference>
<dbReference type="InterPro" id="IPR016162">
    <property type="entry name" value="Ald_DH_N"/>
</dbReference>
<dbReference type="InterPro" id="IPR012134">
    <property type="entry name" value="Glu-5-SA_DH"/>
</dbReference>
<dbReference type="PROSITE" id="PS01223">
    <property type="entry name" value="PROA"/>
    <property type="match status" value="1"/>
</dbReference>
<organism evidence="9 10">
    <name type="scientific">Acetanaerobacterium elongatum</name>
    <dbReference type="NCBI Taxonomy" id="258515"/>
    <lineage>
        <taxon>Bacteria</taxon>
        <taxon>Bacillati</taxon>
        <taxon>Bacillota</taxon>
        <taxon>Clostridia</taxon>
        <taxon>Eubacteriales</taxon>
        <taxon>Oscillospiraceae</taxon>
        <taxon>Acetanaerobacterium</taxon>
    </lineage>
</organism>
<dbReference type="Gene3D" id="3.40.309.10">
    <property type="entry name" value="Aldehyde Dehydrogenase, Chain A, domain 2"/>
    <property type="match status" value="1"/>
</dbReference>
<dbReference type="GO" id="GO:0005737">
    <property type="term" value="C:cytoplasm"/>
    <property type="evidence" value="ECO:0007669"/>
    <property type="project" value="UniProtKB-SubCell"/>
</dbReference>
<evidence type="ECO:0000256" key="6">
    <source>
        <dbReference type="ARBA" id="ARBA00049024"/>
    </source>
</evidence>
<keyword evidence="2 7" id="KW-0028">Amino-acid biosynthesis</keyword>
<dbReference type="InterPro" id="IPR000965">
    <property type="entry name" value="GPR_dom"/>
</dbReference>
<evidence type="ECO:0000256" key="2">
    <source>
        <dbReference type="ARBA" id="ARBA00022605"/>
    </source>
</evidence>
<dbReference type="InterPro" id="IPR016163">
    <property type="entry name" value="Ald_DH_C"/>
</dbReference>
<dbReference type="NCBIfam" id="TIGR00407">
    <property type="entry name" value="proA"/>
    <property type="match status" value="1"/>
</dbReference>
<reference evidence="9 10" key="1">
    <citation type="submission" date="2016-10" db="EMBL/GenBank/DDBJ databases">
        <authorList>
            <person name="de Groot N.N."/>
        </authorList>
    </citation>
    <scope>NUCLEOTIDE SEQUENCE [LARGE SCALE GENOMIC DNA]</scope>
    <source>
        <strain evidence="9 10">CGMCC 1.5012</strain>
    </source>
</reference>
<evidence type="ECO:0000256" key="4">
    <source>
        <dbReference type="ARBA" id="ARBA00022857"/>
    </source>
</evidence>
<dbReference type="GO" id="GO:0050661">
    <property type="term" value="F:NADP binding"/>
    <property type="evidence" value="ECO:0007669"/>
    <property type="project" value="InterPro"/>
</dbReference>
<dbReference type="InterPro" id="IPR020593">
    <property type="entry name" value="G-glutamylP_reductase_CS"/>
</dbReference>
<dbReference type="EMBL" id="FNID01000052">
    <property type="protein sequence ID" value="SDO07957.1"/>
    <property type="molecule type" value="Genomic_DNA"/>
</dbReference>